<feature type="compositionally biased region" description="Low complexity" evidence="1">
    <location>
        <begin position="43"/>
        <end position="66"/>
    </location>
</feature>
<evidence type="ECO:0000313" key="2">
    <source>
        <dbReference type="EMBL" id="GAA3612724.1"/>
    </source>
</evidence>
<feature type="region of interest" description="Disordered" evidence="1">
    <location>
        <begin position="36"/>
        <end position="66"/>
    </location>
</feature>
<name>A0ABP6ZKL0_9ACTN</name>
<evidence type="ECO:0000256" key="1">
    <source>
        <dbReference type="SAM" id="MobiDB-lite"/>
    </source>
</evidence>
<keyword evidence="3" id="KW-1185">Reference proteome</keyword>
<gene>
    <name evidence="2" type="ORF">GCM10022419_117140</name>
</gene>
<sequence>MKTVMLPEVGSPLIVALADSVGGGGLMVKTNWPWSSPPHTGVSGAQTGTAAWAGGPAASRARGANSPRAVRAIGLTSMTHSRGFASDSRVVRGSWRQ</sequence>
<organism evidence="2 3">
    <name type="scientific">Nonomuraea rosea</name>
    <dbReference type="NCBI Taxonomy" id="638574"/>
    <lineage>
        <taxon>Bacteria</taxon>
        <taxon>Bacillati</taxon>
        <taxon>Actinomycetota</taxon>
        <taxon>Actinomycetes</taxon>
        <taxon>Streptosporangiales</taxon>
        <taxon>Streptosporangiaceae</taxon>
        <taxon>Nonomuraea</taxon>
    </lineage>
</organism>
<evidence type="ECO:0000313" key="3">
    <source>
        <dbReference type="Proteomes" id="UP001500630"/>
    </source>
</evidence>
<reference evidence="3" key="1">
    <citation type="journal article" date="2019" name="Int. J. Syst. Evol. Microbiol.">
        <title>The Global Catalogue of Microorganisms (GCM) 10K type strain sequencing project: providing services to taxonomists for standard genome sequencing and annotation.</title>
        <authorList>
            <consortium name="The Broad Institute Genomics Platform"/>
            <consortium name="The Broad Institute Genome Sequencing Center for Infectious Disease"/>
            <person name="Wu L."/>
            <person name="Ma J."/>
        </authorList>
    </citation>
    <scope>NUCLEOTIDE SEQUENCE [LARGE SCALE GENOMIC DNA]</scope>
    <source>
        <strain evidence="3">JCM 17326</strain>
    </source>
</reference>
<dbReference type="EMBL" id="BAABDQ010000049">
    <property type="protein sequence ID" value="GAA3612724.1"/>
    <property type="molecule type" value="Genomic_DNA"/>
</dbReference>
<protein>
    <submittedName>
        <fullName evidence="2">Uncharacterized protein</fullName>
    </submittedName>
</protein>
<comment type="caution">
    <text evidence="2">The sequence shown here is derived from an EMBL/GenBank/DDBJ whole genome shotgun (WGS) entry which is preliminary data.</text>
</comment>
<dbReference type="Proteomes" id="UP001500630">
    <property type="component" value="Unassembled WGS sequence"/>
</dbReference>
<proteinExistence type="predicted"/>
<accession>A0ABP6ZKL0</accession>